<keyword evidence="2" id="KW-1185">Reference proteome</keyword>
<reference evidence="1 2" key="1">
    <citation type="journal article" date="2021" name="BMC Genomics">
        <title>Datura genome reveals duplications of psychoactive alkaloid biosynthetic genes and high mutation rate following tissue culture.</title>
        <authorList>
            <person name="Rajewski A."/>
            <person name="Carter-House D."/>
            <person name="Stajich J."/>
            <person name="Litt A."/>
        </authorList>
    </citation>
    <scope>NUCLEOTIDE SEQUENCE [LARGE SCALE GENOMIC DNA]</scope>
    <source>
        <strain evidence="1">AR-01</strain>
    </source>
</reference>
<evidence type="ECO:0000313" key="2">
    <source>
        <dbReference type="Proteomes" id="UP000823775"/>
    </source>
</evidence>
<name>A0ABS8Y838_DATST</name>
<proteinExistence type="predicted"/>
<evidence type="ECO:0000313" key="1">
    <source>
        <dbReference type="EMBL" id="MCE5167172.1"/>
    </source>
</evidence>
<protein>
    <submittedName>
        <fullName evidence="1">Uncharacterized protein</fullName>
    </submittedName>
</protein>
<dbReference type="EMBL" id="JACEIK010058246">
    <property type="protein sequence ID" value="MCE5167172.1"/>
    <property type="molecule type" value="Genomic_DNA"/>
</dbReference>
<gene>
    <name evidence="1" type="ORF">HAX54_040844</name>
</gene>
<organism evidence="1 2">
    <name type="scientific">Datura stramonium</name>
    <name type="common">Jimsonweed</name>
    <name type="synonym">Common thornapple</name>
    <dbReference type="NCBI Taxonomy" id="4076"/>
    <lineage>
        <taxon>Eukaryota</taxon>
        <taxon>Viridiplantae</taxon>
        <taxon>Streptophyta</taxon>
        <taxon>Embryophyta</taxon>
        <taxon>Tracheophyta</taxon>
        <taxon>Spermatophyta</taxon>
        <taxon>Magnoliopsida</taxon>
        <taxon>eudicotyledons</taxon>
        <taxon>Gunneridae</taxon>
        <taxon>Pentapetalae</taxon>
        <taxon>asterids</taxon>
        <taxon>lamiids</taxon>
        <taxon>Solanales</taxon>
        <taxon>Solanaceae</taxon>
        <taxon>Solanoideae</taxon>
        <taxon>Datureae</taxon>
        <taxon>Datura</taxon>
    </lineage>
</organism>
<feature type="non-terminal residue" evidence="1">
    <location>
        <position position="93"/>
    </location>
</feature>
<dbReference type="Proteomes" id="UP000823775">
    <property type="component" value="Unassembled WGS sequence"/>
</dbReference>
<sequence length="93" mass="10883">MESSGAWRGWKRGWCSSVGFSRKREIKMRGIRIWFGWLVSGGQREGEGREVLQHLVSGETVVVDRRWNRQGWFWLVMERKGEDEVGEKSDVAK</sequence>
<accession>A0ABS8Y838</accession>
<comment type="caution">
    <text evidence="1">The sequence shown here is derived from an EMBL/GenBank/DDBJ whole genome shotgun (WGS) entry which is preliminary data.</text>
</comment>